<dbReference type="InterPro" id="IPR052570">
    <property type="entry name" value="FliJ"/>
</dbReference>
<dbReference type="GO" id="GO:0015031">
    <property type="term" value="P:protein transport"/>
    <property type="evidence" value="ECO:0007669"/>
    <property type="project" value="UniProtKB-KW"/>
</dbReference>
<evidence type="ECO:0000256" key="2">
    <source>
        <dbReference type="ARBA" id="ARBA00022448"/>
    </source>
</evidence>
<protein>
    <recommendedName>
        <fullName evidence="11">Flagellar FliJ protein</fullName>
    </recommendedName>
</protein>
<dbReference type="GO" id="GO:0071973">
    <property type="term" value="P:bacterial-type flagellum-dependent cell motility"/>
    <property type="evidence" value="ECO:0007669"/>
    <property type="project" value="InterPro"/>
</dbReference>
<dbReference type="NCBIfam" id="TIGR02473">
    <property type="entry name" value="flagell_FliJ"/>
    <property type="match status" value="1"/>
</dbReference>
<keyword evidence="9" id="KW-0175">Coiled coil</keyword>
<dbReference type="InterPro" id="IPR012823">
    <property type="entry name" value="Flagell_FliJ"/>
</dbReference>
<dbReference type="GO" id="GO:0005886">
    <property type="term" value="C:plasma membrane"/>
    <property type="evidence" value="ECO:0007669"/>
    <property type="project" value="UniProtKB-SubCell"/>
</dbReference>
<sequence length="149" mass="17510">MLSRINRMQKLVELADIELDKASQTLAALLEQHEQDKNQLDSLVSYTEEYSQQSFNQSIVITPIQLQTRYCFGDKLHQAVEAQTQQVNRLDEVIEKAREEWQEKKIRKESLFALLTKLKQTHQSELNKREQRMLDELAAQKVIANRVQK</sequence>
<evidence type="ECO:0000256" key="7">
    <source>
        <dbReference type="ARBA" id="ARBA00023136"/>
    </source>
</evidence>
<evidence type="ECO:0000256" key="4">
    <source>
        <dbReference type="ARBA" id="ARBA00022500"/>
    </source>
</evidence>
<keyword evidence="2" id="KW-0813">Transport</keyword>
<evidence type="ECO:0000256" key="1">
    <source>
        <dbReference type="ARBA" id="ARBA00004413"/>
    </source>
</evidence>
<evidence type="ECO:0000256" key="9">
    <source>
        <dbReference type="SAM" id="Coils"/>
    </source>
</evidence>
<evidence type="ECO:0000256" key="3">
    <source>
        <dbReference type="ARBA" id="ARBA00022475"/>
    </source>
</evidence>
<dbReference type="GO" id="GO:0009288">
    <property type="term" value="C:bacterial-type flagellum"/>
    <property type="evidence" value="ECO:0007669"/>
    <property type="project" value="InterPro"/>
</dbReference>
<evidence type="ECO:0000256" key="5">
    <source>
        <dbReference type="ARBA" id="ARBA00022795"/>
    </source>
</evidence>
<reference evidence="10" key="1">
    <citation type="submission" date="2018-06" db="EMBL/GenBank/DDBJ databases">
        <authorList>
            <person name="Zhirakovskaya E."/>
        </authorList>
    </citation>
    <scope>NUCLEOTIDE SEQUENCE</scope>
</reference>
<organism evidence="10">
    <name type="scientific">hydrothermal vent metagenome</name>
    <dbReference type="NCBI Taxonomy" id="652676"/>
    <lineage>
        <taxon>unclassified sequences</taxon>
        <taxon>metagenomes</taxon>
        <taxon>ecological metagenomes</taxon>
    </lineage>
</organism>
<evidence type="ECO:0008006" key="11">
    <source>
        <dbReference type="Google" id="ProtNLM"/>
    </source>
</evidence>
<keyword evidence="6" id="KW-0653">Protein transport</keyword>
<dbReference type="Pfam" id="PF02050">
    <property type="entry name" value="FliJ"/>
    <property type="match status" value="1"/>
</dbReference>
<feature type="coiled-coil region" evidence="9">
    <location>
        <begin position="80"/>
        <end position="107"/>
    </location>
</feature>
<dbReference type="InterPro" id="IPR053716">
    <property type="entry name" value="Flag_assembly_chemotaxis_eff"/>
</dbReference>
<dbReference type="PANTHER" id="PTHR38786">
    <property type="entry name" value="FLAGELLAR FLIJ PROTEIN"/>
    <property type="match status" value="1"/>
</dbReference>
<gene>
    <name evidence="10" type="ORF">MNBD_GAMMA03-1167</name>
</gene>
<evidence type="ECO:0000256" key="6">
    <source>
        <dbReference type="ARBA" id="ARBA00022927"/>
    </source>
</evidence>
<keyword evidence="4" id="KW-0145">Chemotaxis</keyword>
<accession>A0A3B0WSG2</accession>
<comment type="subcellular location">
    <subcellularLocation>
        <location evidence="1">Cell membrane</location>
        <topology evidence="1">Peripheral membrane protein</topology>
        <orientation evidence="1">Cytoplasmic side</orientation>
    </subcellularLocation>
</comment>
<name>A0A3B0WSG2_9ZZZZ</name>
<evidence type="ECO:0000256" key="8">
    <source>
        <dbReference type="ARBA" id="ARBA00023225"/>
    </source>
</evidence>
<dbReference type="AlphaFoldDB" id="A0A3B0WSG2"/>
<dbReference type="PANTHER" id="PTHR38786:SF1">
    <property type="entry name" value="FLAGELLAR FLIJ PROTEIN"/>
    <property type="match status" value="1"/>
</dbReference>
<dbReference type="GO" id="GO:0006935">
    <property type="term" value="P:chemotaxis"/>
    <property type="evidence" value="ECO:0007669"/>
    <property type="project" value="UniProtKB-KW"/>
</dbReference>
<keyword evidence="8" id="KW-1006">Bacterial flagellum protein export</keyword>
<dbReference type="EMBL" id="UOFC01000110">
    <property type="protein sequence ID" value="VAW46664.1"/>
    <property type="molecule type" value="Genomic_DNA"/>
</dbReference>
<keyword evidence="7" id="KW-0472">Membrane</keyword>
<dbReference type="Gene3D" id="1.10.287.1700">
    <property type="match status" value="1"/>
</dbReference>
<keyword evidence="5" id="KW-1005">Bacterial flagellum biogenesis</keyword>
<dbReference type="GO" id="GO:0044781">
    <property type="term" value="P:bacterial-type flagellum organization"/>
    <property type="evidence" value="ECO:0007669"/>
    <property type="project" value="UniProtKB-KW"/>
</dbReference>
<feature type="coiled-coil region" evidence="9">
    <location>
        <begin position="5"/>
        <end position="39"/>
    </location>
</feature>
<keyword evidence="3" id="KW-1003">Cell membrane</keyword>
<evidence type="ECO:0000313" key="10">
    <source>
        <dbReference type="EMBL" id="VAW46664.1"/>
    </source>
</evidence>
<proteinExistence type="predicted"/>